<keyword evidence="7" id="KW-0862">Zinc</keyword>
<feature type="non-terminal residue" evidence="13">
    <location>
        <position position="404"/>
    </location>
</feature>
<evidence type="ECO:0000256" key="8">
    <source>
        <dbReference type="ARBA" id="ARBA00023057"/>
    </source>
</evidence>
<protein>
    <recommendedName>
        <fullName evidence="3">E3 ubiquitin-protein transferase MAEA</fullName>
    </recommendedName>
    <alternativeName>
        <fullName evidence="9">Macrophage erythroblast attacher</fullName>
    </alternativeName>
</protein>
<evidence type="ECO:0000256" key="5">
    <source>
        <dbReference type="ARBA" id="ARBA00022723"/>
    </source>
</evidence>
<evidence type="ECO:0000313" key="13">
    <source>
        <dbReference type="EMBL" id="NXL19924.1"/>
    </source>
</evidence>
<accession>A0A7L0QMZ9</accession>
<keyword evidence="5" id="KW-0479">Metal-binding</keyword>
<dbReference type="Proteomes" id="UP000550059">
    <property type="component" value="Unassembled WGS sequence"/>
</dbReference>
<evidence type="ECO:0000256" key="10">
    <source>
        <dbReference type="PROSITE-ProRule" id="PRU01215"/>
    </source>
</evidence>
<evidence type="ECO:0000256" key="6">
    <source>
        <dbReference type="ARBA" id="ARBA00022771"/>
    </source>
</evidence>
<dbReference type="InterPro" id="IPR045098">
    <property type="entry name" value="Fyv10_fam"/>
</dbReference>
<dbReference type="GO" id="GO:0005737">
    <property type="term" value="C:cytoplasm"/>
    <property type="evidence" value="ECO:0007669"/>
    <property type="project" value="UniProtKB-SubCell"/>
</dbReference>
<dbReference type="Pfam" id="PF10607">
    <property type="entry name" value="CTLH"/>
    <property type="match status" value="1"/>
</dbReference>
<dbReference type="PROSITE" id="PS50896">
    <property type="entry name" value="LISH"/>
    <property type="match status" value="1"/>
</dbReference>
<dbReference type="GO" id="GO:0061630">
    <property type="term" value="F:ubiquitin protein ligase activity"/>
    <property type="evidence" value="ECO:0007669"/>
    <property type="project" value="InterPro"/>
</dbReference>
<dbReference type="PANTHER" id="PTHR12170:SF2">
    <property type="entry name" value="E3 UBIQUITIN-PROTEIN TRANSFERASE MAEA"/>
    <property type="match status" value="1"/>
</dbReference>
<dbReference type="InterPro" id="IPR024964">
    <property type="entry name" value="CTLH/CRA"/>
</dbReference>
<dbReference type="GO" id="GO:0043161">
    <property type="term" value="P:proteasome-mediated ubiquitin-dependent protein catabolic process"/>
    <property type="evidence" value="ECO:0007669"/>
    <property type="project" value="InterPro"/>
</dbReference>
<dbReference type="CDD" id="cd16659">
    <property type="entry name" value="RING-Ubox_Emp"/>
    <property type="match status" value="1"/>
</dbReference>
<dbReference type="GO" id="GO:0016363">
    <property type="term" value="C:nuclear matrix"/>
    <property type="evidence" value="ECO:0007669"/>
    <property type="project" value="UniProtKB-SubCell"/>
</dbReference>
<feature type="domain" description="RING-Gid-type" evidence="12">
    <location>
        <begin position="322"/>
        <end position="389"/>
    </location>
</feature>
<evidence type="ECO:0000259" key="11">
    <source>
        <dbReference type="PROSITE" id="PS50897"/>
    </source>
</evidence>
<keyword evidence="6 10" id="KW-0863">Zinc-finger</keyword>
<sequence>LQVPYETLNKRFRAAQKNIDRETSHVTMVVAELEKTLSSCPAVDSVVSLLDGVVEKLSVLKRKAVESIQAEDESAKLCKRRIEHLKEHSSDQPAAANMWKKKRMDRMMVEHLLRCGYYNTAVKLARQSGIEDLVNIEMFLTAKEVEESLERQETMTCLAWCHDNKSRLRKMKTGCKSQSDSDCSRENDGLVMETIKGKLELSCLEFSLRIQEFIELIRQNKRLDAVRHARKHFSQAEGSQLDEVRQVMGMLAFPSDTHISPYKDLLDPARWRMLIQQFRYDNYRLHQLGNNSVFTITLQAGLSAIKTPQCYKEDGSSKNPDCPVCSKSLNKLAQPLPMAHCANSRLVCKISGDVMNENNPPMMLPNGYVYGYNSLLSIRQDDKVICPRTKEVFNFSQAEKVYIM</sequence>
<gene>
    <name evidence="13" type="primary">Maea</name>
    <name evidence="13" type="ORF">SETKIR_R08499</name>
</gene>
<dbReference type="GO" id="GO:0043249">
    <property type="term" value="P:erythrocyte maturation"/>
    <property type="evidence" value="ECO:0007669"/>
    <property type="project" value="UniProtKB-KW"/>
</dbReference>
<evidence type="ECO:0000256" key="3">
    <source>
        <dbReference type="ARBA" id="ARBA00014384"/>
    </source>
</evidence>
<dbReference type="InterPro" id="IPR013144">
    <property type="entry name" value="CRA_dom"/>
</dbReference>
<evidence type="ECO:0000259" key="12">
    <source>
        <dbReference type="PROSITE" id="PS51867"/>
    </source>
</evidence>
<dbReference type="SMART" id="SM00757">
    <property type="entry name" value="CRA"/>
    <property type="match status" value="1"/>
</dbReference>
<evidence type="ECO:0000256" key="2">
    <source>
        <dbReference type="ARBA" id="ARBA00004496"/>
    </source>
</evidence>
<comment type="caution">
    <text evidence="13">The sequence shown here is derived from an EMBL/GenBank/DDBJ whole genome shotgun (WGS) entry which is preliminary data.</text>
</comment>
<keyword evidence="14" id="KW-1185">Reference proteome</keyword>
<dbReference type="GO" id="GO:0008270">
    <property type="term" value="F:zinc ion binding"/>
    <property type="evidence" value="ECO:0007669"/>
    <property type="project" value="UniProtKB-KW"/>
</dbReference>
<evidence type="ECO:0000313" key="14">
    <source>
        <dbReference type="Proteomes" id="UP000550059"/>
    </source>
</evidence>
<dbReference type="AlphaFoldDB" id="A0A7L0QMZ9"/>
<dbReference type="SUPFAM" id="SSF57850">
    <property type="entry name" value="RING/U-box"/>
    <property type="match status" value="1"/>
</dbReference>
<dbReference type="PANTHER" id="PTHR12170">
    <property type="entry name" value="MACROPHAGE ERYTHROBLAST ATTACHER-RELATED"/>
    <property type="match status" value="1"/>
</dbReference>
<evidence type="ECO:0000256" key="9">
    <source>
        <dbReference type="ARBA" id="ARBA00029678"/>
    </source>
</evidence>
<keyword evidence="8" id="KW-0265">Erythrocyte maturation</keyword>
<feature type="zinc finger region" description="RING-Gid-type" evidence="10">
    <location>
        <begin position="322"/>
        <end position="389"/>
    </location>
</feature>
<feature type="domain" description="CTLH" evidence="11">
    <location>
        <begin position="138"/>
        <end position="224"/>
    </location>
</feature>
<name>A0A7L0QMZ9_SETKR</name>
<evidence type="ECO:0000256" key="4">
    <source>
        <dbReference type="ARBA" id="ARBA00022490"/>
    </source>
</evidence>
<keyword evidence="4" id="KW-0963">Cytoplasm</keyword>
<feature type="non-terminal residue" evidence="13">
    <location>
        <position position="1"/>
    </location>
</feature>
<dbReference type="InterPro" id="IPR006595">
    <property type="entry name" value="CTLH_C"/>
</dbReference>
<dbReference type="GO" id="GO:0034657">
    <property type="term" value="C:GID complex"/>
    <property type="evidence" value="ECO:0007669"/>
    <property type="project" value="TreeGrafter"/>
</dbReference>
<dbReference type="SMART" id="SM00668">
    <property type="entry name" value="CTLH"/>
    <property type="match status" value="1"/>
</dbReference>
<dbReference type="PROSITE" id="PS50897">
    <property type="entry name" value="CTLH"/>
    <property type="match status" value="1"/>
</dbReference>
<evidence type="ECO:0000256" key="1">
    <source>
        <dbReference type="ARBA" id="ARBA00004109"/>
    </source>
</evidence>
<dbReference type="SMART" id="SM00667">
    <property type="entry name" value="LisH"/>
    <property type="match status" value="1"/>
</dbReference>
<comment type="subcellular location">
    <subcellularLocation>
        <location evidence="2">Cytoplasm</location>
    </subcellularLocation>
    <subcellularLocation>
        <location evidence="1">Nucleus matrix</location>
    </subcellularLocation>
</comment>
<dbReference type="InterPro" id="IPR044063">
    <property type="entry name" value="ZF_RING_GID"/>
</dbReference>
<evidence type="ECO:0000256" key="7">
    <source>
        <dbReference type="ARBA" id="ARBA00022833"/>
    </source>
</evidence>
<organism evidence="13 14">
    <name type="scientific">Setophaga kirtlandii</name>
    <name type="common">Kirtland's warbler</name>
    <name type="synonym">Dendroica kirtlandii</name>
    <dbReference type="NCBI Taxonomy" id="298831"/>
    <lineage>
        <taxon>Eukaryota</taxon>
        <taxon>Metazoa</taxon>
        <taxon>Chordata</taxon>
        <taxon>Craniata</taxon>
        <taxon>Vertebrata</taxon>
        <taxon>Euteleostomi</taxon>
        <taxon>Archelosauria</taxon>
        <taxon>Archosauria</taxon>
        <taxon>Dinosauria</taxon>
        <taxon>Saurischia</taxon>
        <taxon>Theropoda</taxon>
        <taxon>Coelurosauria</taxon>
        <taxon>Aves</taxon>
        <taxon>Neognathae</taxon>
        <taxon>Neoaves</taxon>
        <taxon>Telluraves</taxon>
        <taxon>Australaves</taxon>
        <taxon>Passeriformes</taxon>
        <taxon>Passeroidea</taxon>
        <taxon>Parulidae</taxon>
        <taxon>Setophaga</taxon>
    </lineage>
</organism>
<reference evidence="13 14" key="1">
    <citation type="submission" date="2019-09" db="EMBL/GenBank/DDBJ databases">
        <title>Bird 10,000 Genomes (B10K) Project - Family phase.</title>
        <authorList>
            <person name="Zhang G."/>
        </authorList>
    </citation>
    <scope>NUCLEOTIDE SEQUENCE [LARGE SCALE GENOMIC DNA]</scope>
    <source>
        <strain evidence="13">B10K-DU-001-45</strain>
        <tissue evidence="13">Muscle</tissue>
    </source>
</reference>
<dbReference type="InterPro" id="IPR006594">
    <property type="entry name" value="LisH"/>
</dbReference>
<proteinExistence type="predicted"/>
<dbReference type="PROSITE" id="PS51867">
    <property type="entry name" value="ZF_RING_GID"/>
    <property type="match status" value="1"/>
</dbReference>
<dbReference type="EMBL" id="VXAS01012325">
    <property type="protein sequence ID" value="NXL19924.1"/>
    <property type="molecule type" value="Genomic_DNA"/>
</dbReference>